<dbReference type="EMBL" id="BPRC01000053">
    <property type="protein sequence ID" value="GJE68294.1"/>
    <property type="molecule type" value="Genomic_DNA"/>
</dbReference>
<gene>
    <name evidence="2" type="ORF">LNAOJCKE_5531</name>
</gene>
<proteinExistence type="predicted"/>
<organism evidence="2 3">
    <name type="scientific">Methylorubrum aminovorans</name>
    <dbReference type="NCBI Taxonomy" id="269069"/>
    <lineage>
        <taxon>Bacteria</taxon>
        <taxon>Pseudomonadati</taxon>
        <taxon>Pseudomonadota</taxon>
        <taxon>Alphaproteobacteria</taxon>
        <taxon>Hyphomicrobiales</taxon>
        <taxon>Methylobacteriaceae</taxon>
        <taxon>Methylorubrum</taxon>
    </lineage>
</organism>
<dbReference type="Proteomes" id="UP001055039">
    <property type="component" value="Unassembled WGS sequence"/>
</dbReference>
<dbReference type="RefSeq" id="WP_238229088.1">
    <property type="nucleotide sequence ID" value="NZ_BAAADH010000038.1"/>
</dbReference>
<keyword evidence="1" id="KW-0472">Membrane</keyword>
<comment type="caution">
    <text evidence="2">The sequence shown here is derived from an EMBL/GenBank/DDBJ whole genome shotgun (WGS) entry which is preliminary data.</text>
</comment>
<keyword evidence="3" id="KW-1185">Reference proteome</keyword>
<keyword evidence="1" id="KW-1133">Transmembrane helix</keyword>
<evidence type="ECO:0000313" key="3">
    <source>
        <dbReference type="Proteomes" id="UP001055039"/>
    </source>
</evidence>
<keyword evidence="1" id="KW-0812">Transmembrane</keyword>
<reference evidence="2" key="2">
    <citation type="submission" date="2021-08" db="EMBL/GenBank/DDBJ databases">
        <authorList>
            <person name="Tani A."/>
            <person name="Ola A."/>
            <person name="Ogura Y."/>
            <person name="Katsura K."/>
            <person name="Hayashi T."/>
        </authorList>
    </citation>
    <scope>NUCLEOTIDE SEQUENCE</scope>
    <source>
        <strain evidence="2">NBRC 15686</strain>
    </source>
</reference>
<evidence type="ECO:0000256" key="1">
    <source>
        <dbReference type="SAM" id="Phobius"/>
    </source>
</evidence>
<sequence>MIVLRHIAAECRADRVFALMALGLDSWSALSLALLALNVLDLLPAS</sequence>
<evidence type="ECO:0000313" key="2">
    <source>
        <dbReference type="EMBL" id="GJE68294.1"/>
    </source>
</evidence>
<name>A0ABQ4ULS6_9HYPH</name>
<reference evidence="2" key="1">
    <citation type="journal article" date="2021" name="Front. Microbiol.">
        <title>Comprehensive Comparative Genomics and Phenotyping of Methylobacterium Species.</title>
        <authorList>
            <person name="Alessa O."/>
            <person name="Ogura Y."/>
            <person name="Fujitani Y."/>
            <person name="Takami H."/>
            <person name="Hayashi T."/>
            <person name="Sahin N."/>
            <person name="Tani A."/>
        </authorList>
    </citation>
    <scope>NUCLEOTIDE SEQUENCE</scope>
    <source>
        <strain evidence="2">NBRC 15686</strain>
    </source>
</reference>
<feature type="transmembrane region" description="Helical" evidence="1">
    <location>
        <begin position="16"/>
        <end position="40"/>
    </location>
</feature>
<accession>A0ABQ4ULS6</accession>
<protein>
    <submittedName>
        <fullName evidence="2">Uncharacterized protein</fullName>
    </submittedName>
</protein>